<dbReference type="PANTHER" id="PTHR34451">
    <property type="entry name" value="PHD FINGER FAMILY PROTEIN"/>
    <property type="match status" value="1"/>
</dbReference>
<dbReference type="AlphaFoldDB" id="A0AAW1LPL7"/>
<dbReference type="EMBL" id="JBDFQZ010000004">
    <property type="protein sequence ID" value="KAK9735688.1"/>
    <property type="molecule type" value="Genomic_DNA"/>
</dbReference>
<organism evidence="4 5">
    <name type="scientific">Saponaria officinalis</name>
    <name type="common">Common soapwort</name>
    <name type="synonym">Lychnis saponaria</name>
    <dbReference type="NCBI Taxonomy" id="3572"/>
    <lineage>
        <taxon>Eukaryota</taxon>
        <taxon>Viridiplantae</taxon>
        <taxon>Streptophyta</taxon>
        <taxon>Embryophyta</taxon>
        <taxon>Tracheophyta</taxon>
        <taxon>Spermatophyta</taxon>
        <taxon>Magnoliopsida</taxon>
        <taxon>eudicotyledons</taxon>
        <taxon>Gunneridae</taxon>
        <taxon>Pentapetalae</taxon>
        <taxon>Caryophyllales</taxon>
        <taxon>Caryophyllaceae</taxon>
        <taxon>Caryophylleae</taxon>
        <taxon>Saponaria</taxon>
    </lineage>
</organism>
<dbReference type="SUPFAM" id="SSF57903">
    <property type="entry name" value="FYVE/PHD zinc finger"/>
    <property type="match status" value="1"/>
</dbReference>
<accession>A0AAW1LPL7</accession>
<evidence type="ECO:0000256" key="2">
    <source>
        <dbReference type="ARBA" id="ARBA00022771"/>
    </source>
</evidence>
<dbReference type="Proteomes" id="UP001443914">
    <property type="component" value="Unassembled WGS sequence"/>
</dbReference>
<keyword evidence="2" id="KW-0863">Zinc-finger</keyword>
<sequence length="262" mass="28926">MNVNFNQQEQQYSLPSQFVCEDCKLDDRLILHNIARIPKSPPQRLCTSCVLLHYRKSICAECLEPYDANSLIPPPLTTATTTGNNRLFSCMRCDNWSHSGCPRPHVPKTPYICPPCRLPNFKYFDYRKPNKNKKRCENGDAKNQAIDKEASKQFLGAAKIAAVTVAKATAVVRFEAERKAKEAALARKRASEAIDHVVAVSVKVVDAKRKEMSSANSGPKAVNYTPVRLERNGLSNVDDAVTLQHQHCNNGGGGGGGNGHHL</sequence>
<keyword evidence="5" id="KW-1185">Reference proteome</keyword>
<keyword evidence="3" id="KW-0862">Zinc</keyword>
<keyword evidence="1" id="KW-0479">Metal-binding</keyword>
<comment type="caution">
    <text evidence="4">The sequence shown here is derived from an EMBL/GenBank/DDBJ whole genome shotgun (WGS) entry which is preliminary data.</text>
</comment>
<evidence type="ECO:0000256" key="1">
    <source>
        <dbReference type="ARBA" id="ARBA00022723"/>
    </source>
</evidence>
<evidence type="ECO:0000313" key="4">
    <source>
        <dbReference type="EMBL" id="KAK9735688.1"/>
    </source>
</evidence>
<gene>
    <name evidence="4" type="ORF">RND81_04G220200</name>
</gene>
<proteinExistence type="predicted"/>
<dbReference type="PANTHER" id="PTHR34451:SF7">
    <property type="entry name" value="PHD FINGER FAMILY PROTEIN"/>
    <property type="match status" value="1"/>
</dbReference>
<evidence type="ECO:0000313" key="5">
    <source>
        <dbReference type="Proteomes" id="UP001443914"/>
    </source>
</evidence>
<dbReference type="GO" id="GO:0008270">
    <property type="term" value="F:zinc ion binding"/>
    <property type="evidence" value="ECO:0007669"/>
    <property type="project" value="UniProtKB-KW"/>
</dbReference>
<dbReference type="Gene3D" id="3.30.40.10">
    <property type="entry name" value="Zinc/RING finger domain, C3HC4 (zinc finger)"/>
    <property type="match status" value="1"/>
</dbReference>
<dbReference type="InterPro" id="IPR013083">
    <property type="entry name" value="Znf_RING/FYVE/PHD"/>
</dbReference>
<protein>
    <submittedName>
        <fullName evidence="4">Uncharacterized protein</fullName>
    </submittedName>
</protein>
<name>A0AAW1LPL7_SAPOF</name>
<evidence type="ECO:0000256" key="3">
    <source>
        <dbReference type="ARBA" id="ARBA00022833"/>
    </source>
</evidence>
<reference evidence="4" key="1">
    <citation type="submission" date="2024-03" db="EMBL/GenBank/DDBJ databases">
        <title>WGS assembly of Saponaria officinalis var. Norfolk2.</title>
        <authorList>
            <person name="Jenkins J."/>
            <person name="Shu S."/>
            <person name="Grimwood J."/>
            <person name="Barry K."/>
            <person name="Goodstein D."/>
            <person name="Schmutz J."/>
            <person name="Leebens-Mack J."/>
            <person name="Osbourn A."/>
        </authorList>
    </citation>
    <scope>NUCLEOTIDE SEQUENCE [LARGE SCALE GENOMIC DNA]</scope>
    <source>
        <strain evidence="4">JIC</strain>
    </source>
</reference>
<dbReference type="InterPro" id="IPR011011">
    <property type="entry name" value="Znf_FYVE_PHD"/>
</dbReference>